<dbReference type="STRING" id="2711.A0A067FMG9"/>
<dbReference type="SUPFAM" id="SSF55961">
    <property type="entry name" value="Bet v1-like"/>
    <property type="match status" value="1"/>
</dbReference>
<dbReference type="OrthoDB" id="1072116at2759"/>
<dbReference type="GO" id="GO:0006952">
    <property type="term" value="P:defense response"/>
    <property type="evidence" value="ECO:0007669"/>
    <property type="project" value="InterPro"/>
</dbReference>
<organism evidence="3 4">
    <name type="scientific">Citrus sinensis</name>
    <name type="common">Sweet orange</name>
    <name type="synonym">Citrus aurantium var. sinensis</name>
    <dbReference type="NCBI Taxonomy" id="2711"/>
    <lineage>
        <taxon>Eukaryota</taxon>
        <taxon>Viridiplantae</taxon>
        <taxon>Streptophyta</taxon>
        <taxon>Embryophyta</taxon>
        <taxon>Tracheophyta</taxon>
        <taxon>Spermatophyta</taxon>
        <taxon>Magnoliopsida</taxon>
        <taxon>eudicotyledons</taxon>
        <taxon>Gunneridae</taxon>
        <taxon>Pentapetalae</taxon>
        <taxon>rosids</taxon>
        <taxon>malvids</taxon>
        <taxon>Sapindales</taxon>
        <taxon>Rutaceae</taxon>
        <taxon>Aurantioideae</taxon>
        <taxon>Citrus</taxon>
    </lineage>
</organism>
<evidence type="ECO:0000313" key="3">
    <source>
        <dbReference type="EMBL" id="KDO64622.1"/>
    </source>
</evidence>
<accession>A0A067FMG9</accession>
<dbReference type="KEGG" id="cit:102622916"/>
<dbReference type="AlphaFoldDB" id="A0A067FMG9"/>
<dbReference type="PANTHER" id="PTHR31338:SF20">
    <property type="entry name" value="BET V I_MAJOR LATEX PROTEIN DOMAIN-CONTAINING PROTEIN"/>
    <property type="match status" value="1"/>
</dbReference>
<dbReference type="GO" id="GO:0005829">
    <property type="term" value="C:cytosol"/>
    <property type="evidence" value="ECO:0000318"/>
    <property type="project" value="GO_Central"/>
</dbReference>
<dbReference type="Gene3D" id="3.30.530.20">
    <property type="match status" value="1"/>
</dbReference>
<comment type="similarity">
    <text evidence="1">Belongs to the MLP family.</text>
</comment>
<name>A0A067FMG9_CITSI</name>
<dbReference type="InterPro" id="IPR052006">
    <property type="entry name" value="MLP-like"/>
</dbReference>
<dbReference type="InterPro" id="IPR023393">
    <property type="entry name" value="START-like_dom_sf"/>
</dbReference>
<evidence type="ECO:0000313" key="4">
    <source>
        <dbReference type="Proteomes" id="UP000027120"/>
    </source>
</evidence>
<dbReference type="InterPro" id="IPR000916">
    <property type="entry name" value="Bet_v_I/MLP"/>
</dbReference>
<dbReference type="SMR" id="A0A067FMG9"/>
<dbReference type="CDD" id="cd07816">
    <property type="entry name" value="Bet_v1-like"/>
    <property type="match status" value="1"/>
</dbReference>
<dbReference type="Pfam" id="PF00407">
    <property type="entry name" value="Bet_v_1"/>
    <property type="match status" value="1"/>
</dbReference>
<protein>
    <recommendedName>
        <fullName evidence="2">Bet v I/Major latex protein domain-containing protein</fullName>
    </recommendedName>
</protein>
<dbReference type="EMBL" id="KK784906">
    <property type="protein sequence ID" value="KDO64622.1"/>
    <property type="molecule type" value="Genomic_DNA"/>
</dbReference>
<dbReference type="GO" id="GO:0010494">
    <property type="term" value="C:cytoplasmic stress granule"/>
    <property type="evidence" value="ECO:0000318"/>
    <property type="project" value="GO_Central"/>
</dbReference>
<evidence type="ECO:0000259" key="2">
    <source>
        <dbReference type="SMART" id="SM01037"/>
    </source>
</evidence>
<feature type="domain" description="Bet v I/Major latex protein" evidence="2">
    <location>
        <begin position="2"/>
        <end position="153"/>
    </location>
</feature>
<dbReference type="SMART" id="SM01037">
    <property type="entry name" value="Bet_v_1"/>
    <property type="match status" value="1"/>
</dbReference>
<keyword evidence="4" id="KW-1185">Reference proteome</keyword>
<sequence>MALVGKIEKQIEIEVPAEKFYHIWKKQSYHVPTASPANIKAVDVHEGEWHHHGSVKLWTYSVEGRTETFKEKVEHDDANMSVTLIGLEGDVFKHFKSWLPVYKVSPKGDGSAGSIATCSIAYEKLNANVPDPVAYVDFMVSITKDVADHITKG</sequence>
<reference evidence="3 4" key="1">
    <citation type="submission" date="2014-04" db="EMBL/GenBank/DDBJ databases">
        <authorList>
            <consortium name="International Citrus Genome Consortium"/>
            <person name="Gmitter F."/>
            <person name="Chen C."/>
            <person name="Farmerie W."/>
            <person name="Harkins T."/>
            <person name="Desany B."/>
            <person name="Mohiuddin M."/>
            <person name="Kodira C."/>
            <person name="Borodovsky M."/>
            <person name="Lomsadze A."/>
            <person name="Burns P."/>
            <person name="Jenkins J."/>
            <person name="Prochnik S."/>
            <person name="Shu S."/>
            <person name="Chapman J."/>
            <person name="Pitluck S."/>
            <person name="Schmutz J."/>
            <person name="Rokhsar D."/>
        </authorList>
    </citation>
    <scope>NUCLEOTIDE SEQUENCE</scope>
</reference>
<proteinExistence type="inferred from homology"/>
<evidence type="ECO:0000256" key="1">
    <source>
        <dbReference type="ARBA" id="ARBA00038242"/>
    </source>
</evidence>
<dbReference type="Proteomes" id="UP000027120">
    <property type="component" value="Unassembled WGS sequence"/>
</dbReference>
<dbReference type="PaxDb" id="2711-XP_006469314.1"/>
<dbReference type="eggNOG" id="ENOG502RN75">
    <property type="taxonomic scope" value="Eukaryota"/>
</dbReference>
<dbReference type="PANTHER" id="PTHR31338">
    <property type="entry name" value="POLYKETIDE CYCLASE/DEHYDRASE AND LIPID TRANSPORT SUPERFAMILY PROTEIN"/>
    <property type="match status" value="1"/>
</dbReference>
<gene>
    <name evidence="3" type="ORF">CISIN_1g031775mg</name>
</gene>